<dbReference type="STRING" id="1448320.A0A319DCP5"/>
<organism evidence="1 2">
    <name type="scientific">Aspergillus ellipticus CBS 707.79</name>
    <dbReference type="NCBI Taxonomy" id="1448320"/>
    <lineage>
        <taxon>Eukaryota</taxon>
        <taxon>Fungi</taxon>
        <taxon>Dikarya</taxon>
        <taxon>Ascomycota</taxon>
        <taxon>Pezizomycotina</taxon>
        <taxon>Eurotiomycetes</taxon>
        <taxon>Eurotiomycetidae</taxon>
        <taxon>Eurotiales</taxon>
        <taxon>Aspergillaceae</taxon>
        <taxon>Aspergillus</taxon>
        <taxon>Aspergillus subgen. Circumdati</taxon>
    </lineage>
</organism>
<protein>
    <submittedName>
        <fullName evidence="1">Uncharacterized protein</fullName>
    </submittedName>
</protein>
<name>A0A319DCP5_9EURO</name>
<proteinExistence type="predicted"/>
<accession>A0A319DCP5</accession>
<keyword evidence="2" id="KW-1185">Reference proteome</keyword>
<dbReference type="OrthoDB" id="4187154at2759"/>
<dbReference type="AlphaFoldDB" id="A0A319DCP5"/>
<sequence>MMAFMVDLGKDHFTSPTSLFTLTLCASAQMLLSEGEATSTTNTAHFNKLLDSGELWISSAPELKLHITITASATMIPTVSAFASRIGEILVSSSEPKDPEASTDTELSTFIEELEELDEREENSSAFTSQESFFESNYSATQPEQLYTLLTTSLESLFFGHHRQDDNNDNAHENPENRNLQCLSKIAPSLFSPGYHRAMLQRSQLIPSLEKSITSMLRLPMNQSLQHKINHLKEQNTPQSSVTDRFDTKNVLRASLWRIAQKQLYNPQAAQKLSLIESVSNLRTKYQVWEDTLITDSQPGEMEYMHDDPVIYEDSGGGSLLDTDGDGEDLGPQMSDQESCLISLDEECLASSMGTLRFSPSEEGVPGSWQFGEDTASRTPFSSSSISEKNFDGGDYMLCDLI</sequence>
<dbReference type="VEuPathDB" id="FungiDB:BO71DRAFT_483184"/>
<gene>
    <name evidence="1" type="ORF">BO71DRAFT_483184</name>
</gene>
<evidence type="ECO:0000313" key="1">
    <source>
        <dbReference type="EMBL" id="PYH95159.1"/>
    </source>
</evidence>
<evidence type="ECO:0000313" key="2">
    <source>
        <dbReference type="Proteomes" id="UP000247810"/>
    </source>
</evidence>
<dbReference type="Proteomes" id="UP000247810">
    <property type="component" value="Unassembled WGS sequence"/>
</dbReference>
<dbReference type="EMBL" id="KZ825858">
    <property type="protein sequence ID" value="PYH95159.1"/>
    <property type="molecule type" value="Genomic_DNA"/>
</dbReference>
<reference evidence="1 2" key="1">
    <citation type="submission" date="2018-02" db="EMBL/GenBank/DDBJ databases">
        <title>The genomes of Aspergillus section Nigri reveals drivers in fungal speciation.</title>
        <authorList>
            <consortium name="DOE Joint Genome Institute"/>
            <person name="Vesth T.C."/>
            <person name="Nybo J."/>
            <person name="Theobald S."/>
            <person name="Brandl J."/>
            <person name="Frisvad J.C."/>
            <person name="Nielsen K.F."/>
            <person name="Lyhne E.K."/>
            <person name="Kogle M.E."/>
            <person name="Kuo A."/>
            <person name="Riley R."/>
            <person name="Clum A."/>
            <person name="Nolan M."/>
            <person name="Lipzen A."/>
            <person name="Salamov A."/>
            <person name="Henrissat B."/>
            <person name="Wiebenga A."/>
            <person name="De vries R.P."/>
            <person name="Grigoriev I.V."/>
            <person name="Mortensen U.H."/>
            <person name="Andersen M.R."/>
            <person name="Baker S.E."/>
        </authorList>
    </citation>
    <scope>NUCLEOTIDE SEQUENCE [LARGE SCALE GENOMIC DNA]</scope>
    <source>
        <strain evidence="1 2">CBS 707.79</strain>
    </source>
</reference>